<dbReference type="InterPro" id="IPR036576">
    <property type="entry name" value="WRKY_dom_sf"/>
</dbReference>
<dbReference type="EMBL" id="CP136893">
    <property type="protein sequence ID" value="WOL05553.1"/>
    <property type="molecule type" value="Genomic_DNA"/>
</dbReference>
<evidence type="ECO:0000256" key="3">
    <source>
        <dbReference type="ARBA" id="ARBA00023015"/>
    </source>
</evidence>
<evidence type="ECO:0000313" key="10">
    <source>
        <dbReference type="Proteomes" id="UP001327560"/>
    </source>
</evidence>
<keyword evidence="5" id="KW-0804">Transcription</keyword>
<dbReference type="Pfam" id="PF03106">
    <property type="entry name" value="WRKY"/>
    <property type="match status" value="1"/>
</dbReference>
<comment type="similarity">
    <text evidence="2">Belongs to the WRKY group II-a family.</text>
</comment>
<name>A0AAQ3KB60_9LILI</name>
<evidence type="ECO:0000259" key="8">
    <source>
        <dbReference type="PROSITE" id="PS50811"/>
    </source>
</evidence>
<dbReference type="FunFam" id="2.20.25.80:FF:000008">
    <property type="entry name" value="WRKY transcription factor 40"/>
    <property type="match status" value="1"/>
</dbReference>
<comment type="subcellular location">
    <subcellularLocation>
        <location evidence="1">Nucleus</location>
    </subcellularLocation>
</comment>
<dbReference type="SUPFAM" id="SSF118290">
    <property type="entry name" value="WRKY DNA-binding domain"/>
    <property type="match status" value="1"/>
</dbReference>
<feature type="compositionally biased region" description="Basic and acidic residues" evidence="7">
    <location>
        <begin position="29"/>
        <end position="47"/>
    </location>
</feature>
<feature type="compositionally biased region" description="Low complexity" evidence="7">
    <location>
        <begin position="81"/>
        <end position="93"/>
    </location>
</feature>
<evidence type="ECO:0000256" key="5">
    <source>
        <dbReference type="ARBA" id="ARBA00023163"/>
    </source>
</evidence>
<dbReference type="InterPro" id="IPR003657">
    <property type="entry name" value="WRKY_dom"/>
</dbReference>
<dbReference type="GO" id="GO:0051707">
    <property type="term" value="P:response to other organism"/>
    <property type="evidence" value="ECO:0007669"/>
    <property type="project" value="UniProtKB-ARBA"/>
</dbReference>
<feature type="compositionally biased region" description="Low complexity" evidence="7">
    <location>
        <begin position="108"/>
        <end position="120"/>
    </location>
</feature>
<dbReference type="Proteomes" id="UP001327560">
    <property type="component" value="Chromosome 4"/>
</dbReference>
<evidence type="ECO:0000256" key="7">
    <source>
        <dbReference type="SAM" id="MobiDB-lite"/>
    </source>
</evidence>
<feature type="compositionally biased region" description="Low complexity" evidence="7">
    <location>
        <begin position="217"/>
        <end position="232"/>
    </location>
</feature>
<feature type="domain" description="WRKY" evidence="8">
    <location>
        <begin position="145"/>
        <end position="208"/>
    </location>
</feature>
<keyword evidence="10" id="KW-1185">Reference proteome</keyword>
<dbReference type="InterPro" id="IPR044810">
    <property type="entry name" value="WRKY_plant"/>
</dbReference>
<keyword evidence="6" id="KW-0539">Nucleus</keyword>
<dbReference type="AlphaFoldDB" id="A0AAQ3KB60"/>
<feature type="region of interest" description="Disordered" evidence="7">
    <location>
        <begin position="15"/>
        <end position="47"/>
    </location>
</feature>
<gene>
    <name evidence="9" type="ORF">Cni_G14282</name>
</gene>
<proteinExistence type="inferred from homology"/>
<evidence type="ECO:0000256" key="2">
    <source>
        <dbReference type="ARBA" id="ARBA00008189"/>
    </source>
</evidence>
<dbReference type="GO" id="GO:0005634">
    <property type="term" value="C:nucleus"/>
    <property type="evidence" value="ECO:0007669"/>
    <property type="project" value="UniProtKB-SubCell"/>
</dbReference>
<evidence type="ECO:0000256" key="1">
    <source>
        <dbReference type="ARBA" id="ARBA00004123"/>
    </source>
</evidence>
<keyword evidence="3" id="KW-0805">Transcription regulation</keyword>
<evidence type="ECO:0000256" key="4">
    <source>
        <dbReference type="ARBA" id="ARBA00023125"/>
    </source>
</evidence>
<dbReference type="GO" id="GO:0043565">
    <property type="term" value="F:sequence-specific DNA binding"/>
    <property type="evidence" value="ECO:0007669"/>
    <property type="project" value="InterPro"/>
</dbReference>
<dbReference type="PANTHER" id="PTHR31429">
    <property type="entry name" value="WRKY TRANSCRIPTION FACTOR 36-RELATED"/>
    <property type="match status" value="1"/>
</dbReference>
<dbReference type="Gene3D" id="2.20.25.80">
    <property type="entry name" value="WRKY domain"/>
    <property type="match status" value="1"/>
</dbReference>
<dbReference type="SMART" id="SM00774">
    <property type="entry name" value="WRKY"/>
    <property type="match status" value="1"/>
</dbReference>
<accession>A0AAQ3KB60</accession>
<dbReference type="GO" id="GO:0003700">
    <property type="term" value="F:DNA-binding transcription factor activity"/>
    <property type="evidence" value="ECO:0007669"/>
    <property type="project" value="InterPro"/>
</dbReference>
<reference evidence="9 10" key="1">
    <citation type="submission" date="2023-10" db="EMBL/GenBank/DDBJ databases">
        <title>Chromosome-scale genome assembly provides insights into flower coloration mechanisms of Canna indica.</title>
        <authorList>
            <person name="Li C."/>
        </authorList>
    </citation>
    <scope>NUCLEOTIDE SEQUENCE [LARGE SCALE GENOMIC DNA]</scope>
    <source>
        <tissue evidence="9">Flower</tissue>
    </source>
</reference>
<dbReference type="PROSITE" id="PS50811">
    <property type="entry name" value="WRKY"/>
    <property type="match status" value="1"/>
</dbReference>
<evidence type="ECO:0000313" key="9">
    <source>
        <dbReference type="EMBL" id="WOL05553.1"/>
    </source>
</evidence>
<sequence>MDLACLNLDLNIGSLRFDGADPPANPPLAEEKPSESDKEAAREMEAELDRVNQENKRLKEVLATMAANYSTLQSQMSELMSKTSSEGGSFSSGTKRKRDIDITHSKRNNNNNSDSSTSSEDSCKRVKEDCKPKLSKLYVRTDPSDSSLVVKDGYQWRKYGQKVTRDNPCPRAYFRCSFAPSCPVKKKVQRSAEDKSLLVATYEGEHNHGQVSHLGGANASSARNNAAVAQQSPAPSKMMLDFAPTRRPQEAESSAPDLRRGLVEQMAASLTNDPAFKAAVAAAISGRMFHTSSHAK</sequence>
<feature type="region of interest" description="Disordered" evidence="7">
    <location>
        <begin position="208"/>
        <end position="236"/>
    </location>
</feature>
<feature type="region of interest" description="Disordered" evidence="7">
    <location>
        <begin position="77"/>
        <end position="124"/>
    </location>
</feature>
<organism evidence="9 10">
    <name type="scientific">Canna indica</name>
    <name type="common">Indian-shot</name>
    <dbReference type="NCBI Taxonomy" id="4628"/>
    <lineage>
        <taxon>Eukaryota</taxon>
        <taxon>Viridiplantae</taxon>
        <taxon>Streptophyta</taxon>
        <taxon>Embryophyta</taxon>
        <taxon>Tracheophyta</taxon>
        <taxon>Spermatophyta</taxon>
        <taxon>Magnoliopsida</taxon>
        <taxon>Liliopsida</taxon>
        <taxon>Zingiberales</taxon>
        <taxon>Cannaceae</taxon>
        <taxon>Canna</taxon>
    </lineage>
</organism>
<dbReference type="PANTHER" id="PTHR31429:SF114">
    <property type="entry name" value="WRKY TRANSCRIPTION FACTOR WRKY71"/>
    <property type="match status" value="1"/>
</dbReference>
<keyword evidence="4" id="KW-0238">DNA-binding</keyword>
<protein>
    <recommendedName>
        <fullName evidence="8">WRKY domain-containing protein</fullName>
    </recommendedName>
</protein>
<evidence type="ECO:0000256" key="6">
    <source>
        <dbReference type="ARBA" id="ARBA00023242"/>
    </source>
</evidence>